<gene>
    <name evidence="5" type="primary">coaE</name>
    <name evidence="7" type="ORF">SAMN05192540_3336</name>
</gene>
<dbReference type="Pfam" id="PF01121">
    <property type="entry name" value="CoaE"/>
    <property type="match status" value="1"/>
</dbReference>
<keyword evidence="5" id="KW-0808">Transferase</keyword>
<keyword evidence="4 5" id="KW-0173">Coenzyme A biosynthesis</keyword>
<dbReference type="OrthoDB" id="9812943at2"/>
<reference evidence="7 8" key="1">
    <citation type="submission" date="2016-10" db="EMBL/GenBank/DDBJ databases">
        <authorList>
            <person name="de Groot N.N."/>
        </authorList>
    </citation>
    <scope>NUCLEOTIDE SEQUENCE [LARGE SCALE GENOMIC DNA]</scope>
    <source>
        <strain evidence="7 8">MAR_2009_71</strain>
    </source>
</reference>
<dbReference type="CDD" id="cd02022">
    <property type="entry name" value="DPCK"/>
    <property type="match status" value="1"/>
</dbReference>
<accession>A0A1H4T2F0</accession>
<comment type="pathway">
    <text evidence="5">Cofactor biosynthesis; coenzyme A biosynthesis; CoA from (R)-pantothenate: step 5/5.</text>
</comment>
<dbReference type="SUPFAM" id="SSF52540">
    <property type="entry name" value="P-loop containing nucleoside triphosphate hydrolases"/>
    <property type="match status" value="1"/>
</dbReference>
<evidence type="ECO:0000256" key="2">
    <source>
        <dbReference type="ARBA" id="ARBA00022741"/>
    </source>
</evidence>
<dbReference type="PANTHER" id="PTHR10695">
    <property type="entry name" value="DEPHOSPHO-COA KINASE-RELATED"/>
    <property type="match status" value="1"/>
</dbReference>
<evidence type="ECO:0000256" key="5">
    <source>
        <dbReference type="HAMAP-Rule" id="MF_00376"/>
    </source>
</evidence>
<evidence type="ECO:0000256" key="4">
    <source>
        <dbReference type="ARBA" id="ARBA00022993"/>
    </source>
</evidence>
<evidence type="ECO:0000313" key="8">
    <source>
        <dbReference type="Proteomes" id="UP000183038"/>
    </source>
</evidence>
<keyword evidence="3 5" id="KW-0067">ATP-binding</keyword>
<dbReference type="UniPathway" id="UPA00241">
    <property type="reaction ID" value="UER00356"/>
</dbReference>
<dbReference type="GO" id="GO:0005524">
    <property type="term" value="F:ATP binding"/>
    <property type="evidence" value="ECO:0007669"/>
    <property type="project" value="UniProtKB-UniRule"/>
</dbReference>
<dbReference type="Proteomes" id="UP000183038">
    <property type="component" value="Unassembled WGS sequence"/>
</dbReference>
<feature type="binding site" evidence="5">
    <location>
        <begin position="11"/>
        <end position="16"/>
    </location>
    <ligand>
        <name>ATP</name>
        <dbReference type="ChEBI" id="CHEBI:30616"/>
    </ligand>
</feature>
<keyword evidence="5" id="KW-0963">Cytoplasm</keyword>
<dbReference type="PANTHER" id="PTHR10695:SF46">
    <property type="entry name" value="BIFUNCTIONAL COENZYME A SYNTHASE-RELATED"/>
    <property type="match status" value="1"/>
</dbReference>
<comment type="similarity">
    <text evidence="1 5">Belongs to the CoaE family.</text>
</comment>
<dbReference type="GO" id="GO:0004140">
    <property type="term" value="F:dephospho-CoA kinase activity"/>
    <property type="evidence" value="ECO:0007669"/>
    <property type="project" value="UniProtKB-UniRule"/>
</dbReference>
<dbReference type="NCBIfam" id="TIGR00152">
    <property type="entry name" value="dephospho-CoA kinase"/>
    <property type="match status" value="1"/>
</dbReference>
<dbReference type="GO" id="GO:0005737">
    <property type="term" value="C:cytoplasm"/>
    <property type="evidence" value="ECO:0007669"/>
    <property type="project" value="UniProtKB-SubCell"/>
</dbReference>
<dbReference type="AlphaFoldDB" id="A0A1H4T2F0"/>
<dbReference type="InterPro" id="IPR001977">
    <property type="entry name" value="Depp_CoAkinase"/>
</dbReference>
<dbReference type="Gene3D" id="3.40.50.300">
    <property type="entry name" value="P-loop containing nucleotide triphosphate hydrolases"/>
    <property type="match status" value="1"/>
</dbReference>
<protein>
    <recommendedName>
        <fullName evidence="5 6">Dephospho-CoA kinase</fullName>
        <ecNumber evidence="5 6">2.7.1.24</ecNumber>
    </recommendedName>
    <alternativeName>
        <fullName evidence="5">Dephosphocoenzyme A kinase</fullName>
    </alternativeName>
</protein>
<dbReference type="HAMAP" id="MF_00376">
    <property type="entry name" value="Dephospho_CoA_kinase"/>
    <property type="match status" value="1"/>
</dbReference>
<dbReference type="PROSITE" id="PS51219">
    <property type="entry name" value="DPCK"/>
    <property type="match status" value="1"/>
</dbReference>
<dbReference type="EC" id="2.7.1.24" evidence="5 6"/>
<organism evidence="7 8">
    <name type="scientific">Maribacter dokdonensis</name>
    <dbReference type="NCBI Taxonomy" id="320912"/>
    <lineage>
        <taxon>Bacteria</taxon>
        <taxon>Pseudomonadati</taxon>
        <taxon>Bacteroidota</taxon>
        <taxon>Flavobacteriia</taxon>
        <taxon>Flavobacteriales</taxon>
        <taxon>Flavobacteriaceae</taxon>
        <taxon>Maribacter</taxon>
    </lineage>
</organism>
<comment type="function">
    <text evidence="5">Catalyzes the phosphorylation of the 3'-hydroxyl group of dephosphocoenzyme A to form coenzyme A.</text>
</comment>
<name>A0A1H4T2F0_9FLAO</name>
<proteinExistence type="inferred from homology"/>
<dbReference type="EMBL" id="FNTB01000001">
    <property type="protein sequence ID" value="SEC50344.1"/>
    <property type="molecule type" value="Genomic_DNA"/>
</dbReference>
<dbReference type="GO" id="GO:0015937">
    <property type="term" value="P:coenzyme A biosynthetic process"/>
    <property type="evidence" value="ECO:0007669"/>
    <property type="project" value="UniProtKB-UniRule"/>
</dbReference>
<keyword evidence="5 7" id="KW-0418">Kinase</keyword>
<sequence>MKVVGLTGGIGSGKSTVSKMFLELGVPVYNSDERAKKLMNTSEEIKNQIIAFLGKESYHEEKLNRAYIAKKVFNDTTLLAQLNAIVHPVVREDFLKWTGEQEYCYVIQETALLFENNSQHLYDSIILVTAPKEERISRVVRRDNGTREQVIARMNNQMDDEEKLNLSDFVIENIDIERTRSIVLQVHAAIITDC</sequence>
<keyword evidence="2 5" id="KW-0547">Nucleotide-binding</keyword>
<evidence type="ECO:0000256" key="1">
    <source>
        <dbReference type="ARBA" id="ARBA00009018"/>
    </source>
</evidence>
<evidence type="ECO:0000313" key="7">
    <source>
        <dbReference type="EMBL" id="SEC50344.1"/>
    </source>
</evidence>
<comment type="subcellular location">
    <subcellularLocation>
        <location evidence="5">Cytoplasm</location>
    </subcellularLocation>
</comment>
<dbReference type="RefSeq" id="WP_074674154.1">
    <property type="nucleotide sequence ID" value="NZ_FNTB01000001.1"/>
</dbReference>
<comment type="catalytic activity">
    <reaction evidence="5">
        <text>3'-dephospho-CoA + ATP = ADP + CoA + H(+)</text>
        <dbReference type="Rhea" id="RHEA:18245"/>
        <dbReference type="ChEBI" id="CHEBI:15378"/>
        <dbReference type="ChEBI" id="CHEBI:30616"/>
        <dbReference type="ChEBI" id="CHEBI:57287"/>
        <dbReference type="ChEBI" id="CHEBI:57328"/>
        <dbReference type="ChEBI" id="CHEBI:456216"/>
        <dbReference type="EC" id="2.7.1.24"/>
    </reaction>
</comment>
<evidence type="ECO:0000256" key="6">
    <source>
        <dbReference type="NCBIfam" id="TIGR00152"/>
    </source>
</evidence>
<evidence type="ECO:0000256" key="3">
    <source>
        <dbReference type="ARBA" id="ARBA00022840"/>
    </source>
</evidence>
<dbReference type="InterPro" id="IPR027417">
    <property type="entry name" value="P-loop_NTPase"/>
</dbReference>